<dbReference type="KEGG" id="aten:116289629"/>
<keyword evidence="6" id="KW-0677">Repeat</keyword>
<dbReference type="Pfam" id="PF00801">
    <property type="entry name" value="PKD"/>
    <property type="match status" value="1"/>
</dbReference>
<dbReference type="Pfam" id="PF01825">
    <property type="entry name" value="GPS"/>
    <property type="match status" value="1"/>
</dbReference>
<dbReference type="PROSITE" id="PS50095">
    <property type="entry name" value="PLAT"/>
    <property type="match status" value="1"/>
</dbReference>
<evidence type="ECO:0000256" key="2">
    <source>
        <dbReference type="ARBA" id="ARBA00004651"/>
    </source>
</evidence>
<feature type="transmembrane region" description="Helical" evidence="13">
    <location>
        <begin position="1455"/>
        <end position="1475"/>
    </location>
</feature>
<protein>
    <submittedName>
        <fullName evidence="19">Polycystic kidney disease and receptor for egg jelly-related protein-like</fullName>
    </submittedName>
</protein>
<comment type="caution">
    <text evidence="12">Lacks conserved residue(s) required for the propagation of feature annotation.</text>
</comment>
<evidence type="ECO:0000256" key="6">
    <source>
        <dbReference type="ARBA" id="ARBA00022737"/>
    </source>
</evidence>
<evidence type="ECO:0000313" key="19">
    <source>
        <dbReference type="RefSeq" id="XP_031552440.1"/>
    </source>
</evidence>
<dbReference type="InterPro" id="IPR036392">
    <property type="entry name" value="PLAT/LH2_dom_sf"/>
</dbReference>
<dbReference type="InterPro" id="IPR046338">
    <property type="entry name" value="GAIN_dom_sf"/>
</dbReference>
<evidence type="ECO:0000313" key="18">
    <source>
        <dbReference type="Proteomes" id="UP000515163"/>
    </source>
</evidence>
<dbReference type="Proteomes" id="UP000515163">
    <property type="component" value="Unplaced"/>
</dbReference>
<feature type="domain" description="PKD" evidence="14">
    <location>
        <begin position="40"/>
        <end position="96"/>
    </location>
</feature>
<dbReference type="OrthoDB" id="10264154at2759"/>
<keyword evidence="10" id="KW-1015">Disulfide bond</keyword>
<organism evidence="18 19">
    <name type="scientific">Actinia tenebrosa</name>
    <name type="common">Australian red waratah sea anemone</name>
    <dbReference type="NCBI Taxonomy" id="6105"/>
    <lineage>
        <taxon>Eukaryota</taxon>
        <taxon>Metazoa</taxon>
        <taxon>Cnidaria</taxon>
        <taxon>Anthozoa</taxon>
        <taxon>Hexacorallia</taxon>
        <taxon>Actiniaria</taxon>
        <taxon>Actiniidae</taxon>
        <taxon>Actinia</taxon>
    </lineage>
</organism>
<evidence type="ECO:0000256" key="4">
    <source>
        <dbReference type="ARBA" id="ARBA00022475"/>
    </source>
</evidence>
<dbReference type="Pfam" id="PF02010">
    <property type="entry name" value="REJ"/>
    <property type="match status" value="1"/>
</dbReference>
<feature type="transmembrane region" description="Helical" evidence="13">
    <location>
        <begin position="2293"/>
        <end position="2319"/>
    </location>
</feature>
<keyword evidence="7 13" id="KW-1133">Transmembrane helix</keyword>
<dbReference type="PROSITE" id="PS50093">
    <property type="entry name" value="PKD"/>
    <property type="match status" value="1"/>
</dbReference>
<dbReference type="PROSITE" id="PS51111">
    <property type="entry name" value="REJ"/>
    <property type="match status" value="1"/>
</dbReference>
<keyword evidence="11" id="KW-0966">Cell projection</keyword>
<dbReference type="PROSITE" id="PS50221">
    <property type="entry name" value="GAIN_B"/>
    <property type="match status" value="1"/>
</dbReference>
<feature type="transmembrane region" description="Helical" evidence="13">
    <location>
        <begin position="1877"/>
        <end position="1895"/>
    </location>
</feature>
<dbReference type="GeneID" id="116289629"/>
<dbReference type="Gene3D" id="2.60.60.20">
    <property type="entry name" value="PLAT/LH2 domain"/>
    <property type="match status" value="1"/>
</dbReference>
<dbReference type="InterPro" id="IPR035986">
    <property type="entry name" value="PKD_dom_sf"/>
</dbReference>
<dbReference type="SUPFAM" id="SSF49299">
    <property type="entry name" value="PKD domain"/>
    <property type="match status" value="1"/>
</dbReference>
<evidence type="ECO:0000256" key="11">
    <source>
        <dbReference type="ARBA" id="ARBA00023273"/>
    </source>
</evidence>
<dbReference type="SMART" id="SM00303">
    <property type="entry name" value="GPS"/>
    <property type="match status" value="1"/>
</dbReference>
<sequence>MPEVASFDVLVVSSNGFFTVNNTITLNIKTSTHVHGSPLYKIDFGDESLLTVTNKSAVNHTYTRIGCHVINVTGFNAVSSRSVVRKVCIEISVTPLKGLTIETKPVKVGENASIILRLVEGSRFECLVSFSDGIYNVTRIQEGTPQNEASEARRTIIVTRIFKEAGIYLFQARCWNKISELITIGKVIVQHEIRGFFLHTIQAQIYGKNITIKWEVTQGTNVTYTVTFQSRHLNYISRGNSSIAVITTDYYLGEGWFSVTVTSENLVTLPISLSQRILIEKPITKVHTIVLYIKENLGYHGFGRDKNHFPMGFQLDVSSSTQLKSKFARFSYYFNGKAMEKWANKELIRLPVLNTGQYNLTVTAFNNVSHAHFVTDIFIQKEVAFNERTLLCTSQVVINEKGRIRFILGQLTSDACLTVHIVNDTVYHYGNKDCNLFRFNTSLESHVYIETMPTNYVDQYHTFTTLGRRLVKVALANAVSVETLQCEVEVLHLACVAPKVTLQEVGTHLSRPRTVKRSESINIDSETLVFCPASKQTIFEWSVFKLNGNSNVYKKINLTELGINFNLPSLLIEERTLPLGLYHVKLAVRMSEEWLHEYAAEASGFIEVAASDLVAVVSGGSLLRRGFGPEVMINGSSSYDPDVGHNGHKGMSFLWLCRNMNGTFPDNLINPMTPSSPNQTLHDDDGTCYANNSSYIMETNKTSFALETKRLEVDETYVIMLIVKKGKRVSSMQQMIDIVAGEPPSIEILCAENCKEKVNPSQRLALFSECKGPGCLGKLFYSWKIYTLKDDKEWIKNNLTKELSTSGLPILVINKDTLEGDMQYKIEVSAQRQIGPQGLATKEFIVNSPPRDGQCDVTPRVGYVLMTKFTFRCFNWIDPDEPLSYQILFSRRQNEQTILYYGGKAEVVEGLPLGDSNRNFTLDIEIRVSDRLGATTTIRLSVQSRPPHQDPSQLMTEISSMTTGNNSVLDSLKKSGKPQAVTLTVNTISSLLNVENVQPTSVEDEREQQAKKSEIRGQMLESLNEIKATNLESLNQVTNALTQTTKVAKEIHPQAQVLSANTINNLGQLLNSQADKDTTFDSLKSSAESYFTALDGVLQMVSTTAANGPVSGLTPTAHVPNVSKAVYAQAKDSAKSLTGSISHVTRGLLRRKLPNEQATTFVAPGMRASLKRASLEGLDEDLSLGSGEKFVASIGEELMEMEMVDNKTSLDQEVFTFNQNVYSWDKTSSEVTSPVMSLSYSINSKPLAITGLKKPIELFMKRPSVSPTIEIFDLGSNSSWSFHKLEVTSGDDSVYIEVFLNECHHQLRVFVRKDLQPTFENFDWNIKTLPRISTSSHNSNKTCADSMATLFLSNKNLSKGVYFVGITINGSDLSPIESVRYSMRTFVSKCLFWSVEEEKWKGDGCWGGPLTNSTHIQCLTSHLTSFGTGMFVAPNPISFSRVVIGFKEAFETGNVVVLFSVAGLFLMYVMLGVWIRRMDKKDEVETMSITLLPPIKDTFAYTYEVTIVTGSRKTAGTTANVFCDIYGENGTTGVYPLLVPNNKGFPRRSIRTFVLSTPASIGPIEGIRIWHDCHGKSSSWFLRKILMKDPQTNEKWIFNVDRWLSLDVGEGQIEAFLKSNTPEDRSSFGILFDDKLRKGICDKHIWFSLLFRPQWSPFTRLQRLSCCLSLLCLTMVASAMFYGAGPEVGDTSGDIIIGPIKLNLQMIVIGVESALIVLPMNLFIVGLFRNSRPKDYDCTCSAVDDDTELQLQEHEEGLEIFQKEDNCDLQEGNVKQVVVKSVNGDKVSAEETDEKQAEDERKQTKSCCTCCSWVGKQVSRITSYKFPHWCVYLAWFLCIATSITSSVFVIFYSMMWGKAKSNQWLTTIYVSFVQDTFISQPIKVFLTALLFALIIRKTTDDEEIKTTRKIETIPVENQPDYNDHRYDDDVAPLDNTTVNKLRKAQHKIDDFKRILLDFGYYLIVLVAVSFVSHKYRSSETVDIKNTMEMTFVRPAAGLNRIGTSEVSFIKTLWQWTNQTLIGGINDELGQNHYHTGLNNAGMRVLHARLRQVRVKDEPCRITGCRTYYSSNLEDKHSYQTGWRITTNTTTTTRGNTPWTYINPEESNHTLQVSGTYTDYTGGGYTADLQKDTTGSRAVVNQLASSSWLDQSTRGFFGEFNVYSPNSNLIAVVTLLFEMPSYGGVVASLKTSSYKLSSPQYTASDIGEIILVLLVFVMITRFLLEIFHLRLKFFYSVSNIFDLAFVMVGLAVLIWRIVITNIQATQRRLFLQSRDSYIDFHKCGDYADMATNMFAFWFFIAVARFGAFLSLFSCVQEFFCTVVKSFEQLGNFLIILVLLIVAYSSLFVLAFADQLDDFKSFSFASRTLFSFILNNLSGREIGRPKFLFLFTVITYSFSMIFLMLNLFRSILGENHKKAREIFRHVENTNLAKSMLHVFKEFLGKSKGLEVKRRRKSESELRLESQLRYVMNNQSVRIAKHLEEIFLEDYNDDVLILQNLISNVEDKHFASHVNSVDF</sequence>
<reference evidence="19" key="1">
    <citation type="submission" date="2025-08" db="UniProtKB">
        <authorList>
            <consortium name="RefSeq"/>
        </authorList>
    </citation>
    <scope>IDENTIFICATION</scope>
    <source>
        <tissue evidence="19">Tentacle</tissue>
    </source>
</reference>
<keyword evidence="18" id="KW-1185">Reference proteome</keyword>
<feature type="transmembrane region" description="Helical" evidence="13">
    <location>
        <begin position="1664"/>
        <end position="1684"/>
    </location>
</feature>
<accession>A0A6P8HIM9</accession>
<dbReference type="InterPro" id="IPR002859">
    <property type="entry name" value="PKD/REJ-like"/>
</dbReference>
<evidence type="ECO:0000259" key="17">
    <source>
        <dbReference type="PROSITE" id="PS51111"/>
    </source>
</evidence>
<dbReference type="Pfam" id="PF20519">
    <property type="entry name" value="Polycystin_dom"/>
    <property type="match status" value="1"/>
</dbReference>
<evidence type="ECO:0000256" key="1">
    <source>
        <dbReference type="ARBA" id="ARBA00004138"/>
    </source>
</evidence>
<dbReference type="PANTHER" id="PTHR46730:SF1">
    <property type="entry name" value="PLAT DOMAIN-CONTAINING PROTEIN"/>
    <property type="match status" value="1"/>
</dbReference>
<dbReference type="CDD" id="cd00146">
    <property type="entry name" value="PKD"/>
    <property type="match status" value="1"/>
</dbReference>
<feature type="domain" description="REJ" evidence="17">
    <location>
        <begin position="495"/>
        <end position="1243"/>
    </location>
</feature>
<dbReference type="GO" id="GO:0005886">
    <property type="term" value="C:plasma membrane"/>
    <property type="evidence" value="ECO:0007669"/>
    <property type="project" value="UniProtKB-SubCell"/>
</dbReference>
<evidence type="ECO:0000256" key="8">
    <source>
        <dbReference type="ARBA" id="ARBA00023069"/>
    </source>
</evidence>
<keyword evidence="8" id="KW-0969">Cilium</keyword>
<feature type="domain" description="PLAT" evidence="15">
    <location>
        <begin position="1501"/>
        <end position="1618"/>
    </location>
</feature>
<evidence type="ECO:0000259" key="15">
    <source>
        <dbReference type="PROSITE" id="PS50095"/>
    </source>
</evidence>
<dbReference type="InterPro" id="IPR046791">
    <property type="entry name" value="Polycystin_dom"/>
</dbReference>
<feature type="transmembrane region" description="Helical" evidence="13">
    <location>
        <begin position="2331"/>
        <end position="2351"/>
    </location>
</feature>
<dbReference type="Gene3D" id="2.60.220.50">
    <property type="match status" value="1"/>
</dbReference>
<dbReference type="InterPro" id="IPR000601">
    <property type="entry name" value="PKD_dom"/>
</dbReference>
<dbReference type="Pfam" id="PF01477">
    <property type="entry name" value="PLAT"/>
    <property type="match status" value="1"/>
</dbReference>
<keyword evidence="9 13" id="KW-0472">Membrane</keyword>
<evidence type="ECO:0000256" key="10">
    <source>
        <dbReference type="ARBA" id="ARBA00023157"/>
    </source>
</evidence>
<feature type="domain" description="GAIN-B" evidence="16">
    <location>
        <begin position="1283"/>
        <end position="1438"/>
    </location>
</feature>
<dbReference type="InterPro" id="IPR000203">
    <property type="entry name" value="GPS"/>
</dbReference>
<dbReference type="Gene3D" id="1.10.287.70">
    <property type="match status" value="1"/>
</dbReference>
<evidence type="ECO:0000256" key="12">
    <source>
        <dbReference type="PROSITE-ProRule" id="PRU00152"/>
    </source>
</evidence>
<dbReference type="InParanoid" id="A0A6P8HIM9"/>
<feature type="transmembrane region" description="Helical" evidence="13">
    <location>
        <begin position="1704"/>
        <end position="1728"/>
    </location>
</feature>
<keyword evidence="5 13" id="KW-0812">Transmembrane</keyword>
<dbReference type="RefSeq" id="XP_031552440.1">
    <property type="nucleotide sequence ID" value="XM_031696580.1"/>
</dbReference>
<evidence type="ECO:0000256" key="13">
    <source>
        <dbReference type="SAM" id="Phobius"/>
    </source>
</evidence>
<evidence type="ECO:0000256" key="5">
    <source>
        <dbReference type="ARBA" id="ARBA00022692"/>
    </source>
</evidence>
<dbReference type="GO" id="GO:0006816">
    <property type="term" value="P:calcium ion transport"/>
    <property type="evidence" value="ECO:0007669"/>
    <property type="project" value="TreeGrafter"/>
</dbReference>
<feature type="transmembrane region" description="Helical" evidence="13">
    <location>
        <begin position="1829"/>
        <end position="1857"/>
    </location>
</feature>
<dbReference type="InterPro" id="IPR001024">
    <property type="entry name" value="PLAT/LH2_dom"/>
</dbReference>
<dbReference type="SUPFAM" id="SSF49723">
    <property type="entry name" value="Lipase/lipooxygenase domain (PLAT/LH2 domain)"/>
    <property type="match status" value="1"/>
</dbReference>
<dbReference type="InterPro" id="IPR013122">
    <property type="entry name" value="PKD1_2_channel"/>
</dbReference>
<gene>
    <name evidence="19" type="primary">LOC116289629</name>
</gene>
<dbReference type="SMART" id="SM00308">
    <property type="entry name" value="LH2"/>
    <property type="match status" value="1"/>
</dbReference>
<keyword evidence="4" id="KW-1003">Cell membrane</keyword>
<evidence type="ECO:0000259" key="16">
    <source>
        <dbReference type="PROSITE" id="PS50221"/>
    </source>
</evidence>
<evidence type="ECO:0000259" key="14">
    <source>
        <dbReference type="PROSITE" id="PS50093"/>
    </source>
</evidence>
<evidence type="ECO:0000256" key="9">
    <source>
        <dbReference type="ARBA" id="ARBA00023136"/>
    </source>
</evidence>
<dbReference type="PANTHER" id="PTHR46730">
    <property type="entry name" value="POLYCYSTIN-1"/>
    <property type="match status" value="1"/>
</dbReference>
<evidence type="ECO:0000256" key="3">
    <source>
        <dbReference type="ARBA" id="ARBA00007200"/>
    </source>
</evidence>
<dbReference type="InterPro" id="IPR057244">
    <property type="entry name" value="GAIN_B"/>
</dbReference>
<dbReference type="InterPro" id="IPR014010">
    <property type="entry name" value="REJ_dom"/>
</dbReference>
<evidence type="ECO:0000256" key="7">
    <source>
        <dbReference type="ARBA" id="ARBA00022989"/>
    </source>
</evidence>
<dbReference type="SMART" id="SM00089">
    <property type="entry name" value="PKD"/>
    <property type="match status" value="1"/>
</dbReference>
<dbReference type="GO" id="GO:0005261">
    <property type="term" value="F:monoatomic cation channel activity"/>
    <property type="evidence" value="ECO:0007669"/>
    <property type="project" value="TreeGrafter"/>
</dbReference>
<feature type="transmembrane region" description="Helical" evidence="13">
    <location>
        <begin position="2385"/>
        <end position="2406"/>
    </location>
</feature>
<dbReference type="Pfam" id="PF08016">
    <property type="entry name" value="PKD_channel"/>
    <property type="match status" value="1"/>
</dbReference>
<name>A0A6P8HIM9_ACTTE</name>
<comment type="similarity">
    <text evidence="3">Belongs to the polycystin family.</text>
</comment>
<comment type="subcellular location">
    <subcellularLocation>
        <location evidence="2">Cell membrane</location>
        <topology evidence="2">Multi-pass membrane protein</topology>
    </subcellularLocation>
    <subcellularLocation>
        <location evidence="1">Cell projection</location>
        <location evidence="1">Cilium</location>
    </subcellularLocation>
</comment>
<feature type="transmembrane region" description="Helical" evidence="13">
    <location>
        <begin position="2239"/>
        <end position="2258"/>
    </location>
</feature>
<dbReference type="GO" id="GO:0005929">
    <property type="term" value="C:cilium"/>
    <property type="evidence" value="ECO:0007669"/>
    <property type="project" value="UniProtKB-SubCell"/>
</dbReference>
<feature type="transmembrane region" description="Helical" evidence="13">
    <location>
        <begin position="2208"/>
        <end position="2227"/>
    </location>
</feature>
<proteinExistence type="inferred from homology"/>
<dbReference type="InterPro" id="IPR022409">
    <property type="entry name" value="PKD/Chitinase_dom"/>
</dbReference>